<dbReference type="EC" id="2.7.1.49" evidence="7"/>
<comment type="catalytic activity">
    <reaction evidence="2">
        <text>4-amino-2-methyl-5-(phosphooxymethyl)pyrimidine + ATP = 4-amino-2-methyl-5-(diphosphooxymethyl)pyrimidine + ADP</text>
        <dbReference type="Rhea" id="RHEA:19893"/>
        <dbReference type="ChEBI" id="CHEBI:30616"/>
        <dbReference type="ChEBI" id="CHEBI:57841"/>
        <dbReference type="ChEBI" id="CHEBI:58354"/>
        <dbReference type="ChEBI" id="CHEBI:456216"/>
        <dbReference type="EC" id="2.7.4.7"/>
    </reaction>
</comment>
<evidence type="ECO:0000313" key="7">
    <source>
        <dbReference type="EMBL" id="UYG17155.1"/>
    </source>
</evidence>
<dbReference type="PANTHER" id="PTHR20858:SF17">
    <property type="entry name" value="HYDROXYMETHYLPYRIMIDINE_PHOSPHOMETHYLPYRIMIDINE KINASE THI20-RELATED"/>
    <property type="match status" value="1"/>
</dbReference>
<evidence type="ECO:0000256" key="2">
    <source>
        <dbReference type="ARBA" id="ARBA00000565"/>
    </source>
</evidence>
<dbReference type="Proteomes" id="UP001164305">
    <property type="component" value="Chromosome"/>
</dbReference>
<comment type="function">
    <text evidence="3">Catalyzes the phosphorylation of hydroxymethylpyrimidine phosphate (HMP-P) to HMP-PP, and of HMP to HMP-P.</text>
</comment>
<evidence type="ECO:0000313" key="8">
    <source>
        <dbReference type="Proteomes" id="UP001164305"/>
    </source>
</evidence>
<accession>A0ABY6G1R9</accession>
<dbReference type="NCBIfam" id="TIGR00097">
    <property type="entry name" value="HMP-P_kinase"/>
    <property type="match status" value="1"/>
</dbReference>
<evidence type="ECO:0000256" key="1">
    <source>
        <dbReference type="ARBA" id="ARBA00000151"/>
    </source>
</evidence>
<evidence type="ECO:0000256" key="4">
    <source>
        <dbReference type="ARBA" id="ARBA00004769"/>
    </source>
</evidence>
<reference evidence="7" key="1">
    <citation type="submission" date="2022-10" db="EMBL/GenBank/DDBJ databases">
        <title>Whole-Genome Sequencing of Brachybacterium huguangmaarense BRM-3, Isolated from Betula schmidtii.</title>
        <authorList>
            <person name="Haam D."/>
        </authorList>
    </citation>
    <scope>NUCLEOTIDE SEQUENCE</scope>
    <source>
        <strain evidence="7">BRM-3</strain>
    </source>
</reference>
<keyword evidence="5" id="KW-0784">Thiamine biosynthesis</keyword>
<dbReference type="Gene3D" id="3.40.1190.20">
    <property type="match status" value="1"/>
</dbReference>
<dbReference type="InterPro" id="IPR013749">
    <property type="entry name" value="PM/HMP-P_kinase-1"/>
</dbReference>
<evidence type="ECO:0000256" key="3">
    <source>
        <dbReference type="ARBA" id="ARBA00003848"/>
    </source>
</evidence>
<gene>
    <name evidence="7" type="primary">thiD</name>
    <name evidence="7" type="ORF">BRM3_01585</name>
</gene>
<feature type="domain" description="Pyridoxamine kinase/Phosphomethylpyrimidine kinase" evidence="6">
    <location>
        <begin position="13"/>
        <end position="234"/>
    </location>
</feature>
<dbReference type="GO" id="GO:0008902">
    <property type="term" value="F:hydroxymethylpyrimidine kinase activity"/>
    <property type="evidence" value="ECO:0007669"/>
    <property type="project" value="UniProtKB-EC"/>
</dbReference>
<evidence type="ECO:0000259" key="6">
    <source>
        <dbReference type="Pfam" id="PF08543"/>
    </source>
</evidence>
<name>A0ABY6G1R9_9MICO</name>
<keyword evidence="7" id="KW-0808">Transferase</keyword>
<dbReference type="InterPro" id="IPR029056">
    <property type="entry name" value="Ribokinase-like"/>
</dbReference>
<proteinExistence type="predicted"/>
<dbReference type="EMBL" id="CP107020">
    <property type="protein sequence ID" value="UYG17155.1"/>
    <property type="molecule type" value="Genomic_DNA"/>
</dbReference>
<dbReference type="GO" id="GO:0008972">
    <property type="term" value="F:phosphomethylpyrimidine kinase activity"/>
    <property type="evidence" value="ECO:0007669"/>
    <property type="project" value="UniProtKB-EC"/>
</dbReference>
<keyword evidence="7" id="KW-0418">Kinase</keyword>
<protein>
    <submittedName>
        <fullName evidence="7">Bifunctional hydroxymethylpyrimidine kinase/phosphomethylpyrimidine kinase</fullName>
        <ecNumber evidence="7">2.7.1.49</ecNumber>
        <ecNumber evidence="7">2.7.4.7</ecNumber>
    </submittedName>
</protein>
<dbReference type="SUPFAM" id="SSF53613">
    <property type="entry name" value="Ribokinase-like"/>
    <property type="match status" value="1"/>
</dbReference>
<comment type="catalytic activity">
    <reaction evidence="1">
        <text>4-amino-5-hydroxymethyl-2-methylpyrimidine + ATP = 4-amino-2-methyl-5-(phosphooxymethyl)pyrimidine + ADP + H(+)</text>
        <dbReference type="Rhea" id="RHEA:23096"/>
        <dbReference type="ChEBI" id="CHEBI:15378"/>
        <dbReference type="ChEBI" id="CHEBI:16892"/>
        <dbReference type="ChEBI" id="CHEBI:30616"/>
        <dbReference type="ChEBI" id="CHEBI:58354"/>
        <dbReference type="ChEBI" id="CHEBI:456216"/>
        <dbReference type="EC" id="2.7.1.49"/>
    </reaction>
</comment>
<dbReference type="CDD" id="cd01169">
    <property type="entry name" value="HMPP_kinase"/>
    <property type="match status" value="1"/>
</dbReference>
<organism evidence="7 8">
    <name type="scientific">Brachybacterium huguangmaarense</name>
    <dbReference type="NCBI Taxonomy" id="1652028"/>
    <lineage>
        <taxon>Bacteria</taxon>
        <taxon>Bacillati</taxon>
        <taxon>Actinomycetota</taxon>
        <taxon>Actinomycetes</taxon>
        <taxon>Micrococcales</taxon>
        <taxon>Dermabacteraceae</taxon>
        <taxon>Brachybacterium</taxon>
    </lineage>
</organism>
<sequence length="292" mass="30091">MRPPTALSIAGTDPSGGAGIQADLKTFTALGVYGTSAITALVAQNTQGVQEVRDVDAAFVRTQVDSVIDDIVIDATKIGMLGTAAVVEAVADIVGARGADLGTIVLDPVMVASSGDPLLSAEGAQALRERLLPLAHVLTPNLPEAAHLLGEAVAADVEEMRAQALRLHALGVPVVILKGGHLGGDEVVDVVVHPGGTDLLRGRRVPTRNTHGTGCTLSSAIAAQYARIAEFSRAGELGEIGDRGAQDDDLTVIASAREFLASALDNAVDWELSRHPETGHGPVNHLITLAED</sequence>
<comment type="pathway">
    <text evidence="4">Cofactor biosynthesis; thiamine diphosphate biosynthesis; 4-amino-2-methyl-5-diphosphomethylpyrimidine from 5-amino-1-(5-phospho-D-ribosyl)imidazole: step 3/3.</text>
</comment>
<evidence type="ECO:0000256" key="5">
    <source>
        <dbReference type="ARBA" id="ARBA00022977"/>
    </source>
</evidence>
<keyword evidence="8" id="KW-1185">Reference proteome</keyword>
<dbReference type="RefSeq" id="WP_263594364.1">
    <property type="nucleotide sequence ID" value="NZ_CP107020.1"/>
</dbReference>
<dbReference type="InterPro" id="IPR004399">
    <property type="entry name" value="HMP/HMP-P_kinase_dom"/>
</dbReference>
<dbReference type="Pfam" id="PF08543">
    <property type="entry name" value="Phos_pyr_kin"/>
    <property type="match status" value="1"/>
</dbReference>
<dbReference type="EC" id="2.7.4.7" evidence="7"/>
<dbReference type="PANTHER" id="PTHR20858">
    <property type="entry name" value="PHOSPHOMETHYLPYRIMIDINE KINASE"/>
    <property type="match status" value="1"/>
</dbReference>